<evidence type="ECO:0000313" key="3">
    <source>
        <dbReference type="Proteomes" id="UP000282184"/>
    </source>
</evidence>
<dbReference type="AlphaFoldDB" id="A0A3S0H5L3"/>
<comment type="caution">
    <text evidence="2">The sequence shown here is derived from an EMBL/GenBank/DDBJ whole genome shotgun (WGS) entry which is preliminary data.</text>
</comment>
<gene>
    <name evidence="2" type="ORF">EJV47_14855</name>
</gene>
<evidence type="ECO:0000256" key="1">
    <source>
        <dbReference type="SAM" id="Phobius"/>
    </source>
</evidence>
<protein>
    <submittedName>
        <fullName evidence="2">Uncharacterized protein</fullName>
    </submittedName>
</protein>
<keyword evidence="1" id="KW-0812">Transmembrane</keyword>
<dbReference type="RefSeq" id="WP_126693951.1">
    <property type="nucleotide sequence ID" value="NZ_RXOF01000008.1"/>
</dbReference>
<dbReference type="Proteomes" id="UP000282184">
    <property type="component" value="Unassembled WGS sequence"/>
</dbReference>
<reference evidence="2 3" key="1">
    <citation type="submission" date="2018-12" db="EMBL/GenBank/DDBJ databases">
        <title>Hymenobacter gummosus sp. nov., isolated from a spring.</title>
        <authorList>
            <person name="Nie L."/>
        </authorList>
    </citation>
    <scope>NUCLEOTIDE SEQUENCE [LARGE SCALE GENOMIC DNA]</scope>
    <source>
        <strain evidence="2 3">KCTC 52166</strain>
    </source>
</reference>
<proteinExistence type="predicted"/>
<evidence type="ECO:0000313" key="2">
    <source>
        <dbReference type="EMBL" id="RTQ48874.1"/>
    </source>
</evidence>
<organism evidence="2 3">
    <name type="scientific">Hymenobacter gummosus</name>
    <dbReference type="NCBI Taxonomy" id="1776032"/>
    <lineage>
        <taxon>Bacteria</taxon>
        <taxon>Pseudomonadati</taxon>
        <taxon>Bacteroidota</taxon>
        <taxon>Cytophagia</taxon>
        <taxon>Cytophagales</taxon>
        <taxon>Hymenobacteraceae</taxon>
        <taxon>Hymenobacter</taxon>
    </lineage>
</organism>
<keyword evidence="3" id="KW-1185">Reference proteome</keyword>
<name>A0A3S0H5L3_9BACT</name>
<dbReference type="EMBL" id="RXOF01000008">
    <property type="protein sequence ID" value="RTQ48874.1"/>
    <property type="molecule type" value="Genomic_DNA"/>
</dbReference>
<dbReference type="OrthoDB" id="957076at2"/>
<keyword evidence="1" id="KW-1133">Transmembrane helix</keyword>
<keyword evidence="1" id="KW-0472">Membrane</keyword>
<feature type="transmembrane region" description="Helical" evidence="1">
    <location>
        <begin position="6"/>
        <end position="24"/>
    </location>
</feature>
<sequence length="148" mass="16313">MSPWHLLWIGPLFIGGFAALWAFVSKVLSWLGWQRLADEYAVAAAPPSEVRLRLSWAKLGLVDYKNVIEAGLGPEGLSLTVPAIFRIGHPALLIPWAALGPVHQRRQLWNTHYQLSISTAGRSVPLAFRSEALAQALRPWLVEAATAE</sequence>
<accession>A0A3S0H5L3</accession>